<evidence type="ECO:0000313" key="3">
    <source>
        <dbReference type="Proteomes" id="UP000016361"/>
    </source>
</evidence>
<keyword evidence="1" id="KW-0472">Membrane</keyword>
<reference evidence="3" key="1">
    <citation type="journal article" date="2013" name="Genome Announc.">
        <title>Draft Genome Sequence of D-Branched-Chain Amino Acid Producer Lactobacillus otakiensis JCM 15040T, Isolated from a Traditional Japanese Pickle.</title>
        <authorList>
            <person name="Doi K."/>
            <person name="Mori K."/>
            <person name="Mutaguchi Y."/>
            <person name="Tashiro K."/>
            <person name="Fujino Y."/>
            <person name="Ohmori T."/>
            <person name="Kuhara S."/>
            <person name="Ohshima T."/>
        </authorList>
    </citation>
    <scope>NUCLEOTIDE SEQUENCE [LARGE SCALE GENOMIC DNA]</scope>
    <source>
        <strain evidence="3">JCM 15040</strain>
    </source>
</reference>
<keyword evidence="1" id="KW-1133">Transmembrane helix</keyword>
<keyword evidence="1" id="KW-0812">Transmembrane</keyword>
<dbReference type="EMBL" id="BASH01000004">
    <property type="protein sequence ID" value="GAD16826.1"/>
    <property type="molecule type" value="Genomic_DNA"/>
</dbReference>
<organism evidence="2 3">
    <name type="scientific">Lentilactobacillus otakiensis DSM 19908 = JCM 15040</name>
    <dbReference type="NCBI Taxonomy" id="1423780"/>
    <lineage>
        <taxon>Bacteria</taxon>
        <taxon>Bacillati</taxon>
        <taxon>Bacillota</taxon>
        <taxon>Bacilli</taxon>
        <taxon>Lactobacillales</taxon>
        <taxon>Lactobacillaceae</taxon>
        <taxon>Lentilactobacillus</taxon>
    </lineage>
</organism>
<evidence type="ECO:0000313" key="2">
    <source>
        <dbReference type="EMBL" id="GAD16826.1"/>
    </source>
</evidence>
<feature type="transmembrane region" description="Helical" evidence="1">
    <location>
        <begin position="102"/>
        <end position="127"/>
    </location>
</feature>
<dbReference type="Pfam" id="PF11457">
    <property type="entry name" value="DUF3021"/>
    <property type="match status" value="1"/>
</dbReference>
<keyword evidence="3" id="KW-1185">Reference proteome</keyword>
<dbReference type="STRING" id="1423780.FD05_GL002210"/>
<feature type="transmembrane region" description="Helical" evidence="1">
    <location>
        <begin position="48"/>
        <end position="67"/>
    </location>
</feature>
<feature type="transmembrane region" description="Helical" evidence="1">
    <location>
        <begin position="74"/>
        <end position="96"/>
    </location>
</feature>
<feature type="transmembrane region" description="Helical" evidence="1">
    <location>
        <begin position="18"/>
        <end position="36"/>
    </location>
</feature>
<dbReference type="InterPro" id="IPR021560">
    <property type="entry name" value="DUF3021"/>
</dbReference>
<proteinExistence type="predicted"/>
<protein>
    <recommendedName>
        <fullName evidence="4">DUF3021 domain-containing protein</fullName>
    </recommendedName>
</protein>
<dbReference type="eggNOG" id="ENOG50321HB">
    <property type="taxonomic scope" value="Bacteria"/>
</dbReference>
<sequence length="145" mass="16517">MDCEGEIMKKQFKLIGRLFINGVEIASVIYLLLLAAGAQSNFPTVKNILSIMIMGGLIGIFSGIFSLDDIRIELPIHFVITFLAVLAMMAINNWVLWSNMTFWLGFILEYVIIYAIAWFIVFLSGNVKINRINKKLKERQKAQNK</sequence>
<name>S4NLQ4_9LACO</name>
<gene>
    <name evidence="2" type="ORF">LOT_1364</name>
</gene>
<evidence type="ECO:0000256" key="1">
    <source>
        <dbReference type="SAM" id="Phobius"/>
    </source>
</evidence>
<dbReference type="Proteomes" id="UP000016361">
    <property type="component" value="Unassembled WGS sequence"/>
</dbReference>
<accession>S4NLQ4</accession>
<dbReference type="AlphaFoldDB" id="S4NLQ4"/>
<comment type="caution">
    <text evidence="2">The sequence shown here is derived from an EMBL/GenBank/DDBJ whole genome shotgun (WGS) entry which is preliminary data.</text>
</comment>
<evidence type="ECO:0008006" key="4">
    <source>
        <dbReference type="Google" id="ProtNLM"/>
    </source>
</evidence>